<feature type="chain" id="PRO_5041949926" evidence="1">
    <location>
        <begin position="19"/>
        <end position="115"/>
    </location>
</feature>
<evidence type="ECO:0000256" key="1">
    <source>
        <dbReference type="SAM" id="SignalP"/>
    </source>
</evidence>
<name>A0AAF3FH22_9BILA</name>
<proteinExistence type="predicted"/>
<dbReference type="AlphaFoldDB" id="A0AAF3FH22"/>
<keyword evidence="1" id="KW-0732">Signal</keyword>
<sequence length="115" mass="12558">MNRIFLLTLAMLAVSVTAGNVGACRSECVELNKFKIVRVHLKSEWVMAGVCRNTTQTTGANKATVFPFICNRNVGAWLPDENDDEGIVNFPVKCPANQPVDSLLLATCPRGENSF</sequence>
<dbReference type="WBParaSite" id="MBELARI_LOCUS6161">
    <property type="protein sequence ID" value="MBELARI_LOCUS6161"/>
    <property type="gene ID" value="MBELARI_LOCUS6161"/>
</dbReference>
<reference evidence="3" key="1">
    <citation type="submission" date="2024-02" db="UniProtKB">
        <authorList>
            <consortium name="WormBaseParasite"/>
        </authorList>
    </citation>
    <scope>IDENTIFICATION</scope>
</reference>
<protein>
    <submittedName>
        <fullName evidence="3">Uncharacterized protein</fullName>
    </submittedName>
</protein>
<evidence type="ECO:0000313" key="2">
    <source>
        <dbReference type="Proteomes" id="UP000887575"/>
    </source>
</evidence>
<evidence type="ECO:0000313" key="3">
    <source>
        <dbReference type="WBParaSite" id="MBELARI_LOCUS6161"/>
    </source>
</evidence>
<dbReference type="Proteomes" id="UP000887575">
    <property type="component" value="Unassembled WGS sequence"/>
</dbReference>
<keyword evidence="2" id="KW-1185">Reference proteome</keyword>
<feature type="signal peptide" evidence="1">
    <location>
        <begin position="1"/>
        <end position="18"/>
    </location>
</feature>
<organism evidence="2 3">
    <name type="scientific">Mesorhabditis belari</name>
    <dbReference type="NCBI Taxonomy" id="2138241"/>
    <lineage>
        <taxon>Eukaryota</taxon>
        <taxon>Metazoa</taxon>
        <taxon>Ecdysozoa</taxon>
        <taxon>Nematoda</taxon>
        <taxon>Chromadorea</taxon>
        <taxon>Rhabditida</taxon>
        <taxon>Rhabditina</taxon>
        <taxon>Rhabditomorpha</taxon>
        <taxon>Rhabditoidea</taxon>
        <taxon>Rhabditidae</taxon>
        <taxon>Mesorhabditinae</taxon>
        <taxon>Mesorhabditis</taxon>
    </lineage>
</organism>
<accession>A0AAF3FH22</accession>